<proteinExistence type="predicted"/>
<dbReference type="GO" id="GO:0005886">
    <property type="term" value="C:plasma membrane"/>
    <property type="evidence" value="ECO:0007669"/>
    <property type="project" value="TreeGrafter"/>
</dbReference>
<dbReference type="GO" id="GO:0009408">
    <property type="term" value="P:response to heat"/>
    <property type="evidence" value="ECO:0007669"/>
    <property type="project" value="TreeGrafter"/>
</dbReference>
<dbReference type="InterPro" id="IPR018502">
    <property type="entry name" value="Annexin_repeat"/>
</dbReference>
<evidence type="ECO:0000256" key="1">
    <source>
        <dbReference type="ARBA" id="ARBA00022723"/>
    </source>
</evidence>
<evidence type="ECO:0008006" key="8">
    <source>
        <dbReference type="Google" id="ProtNLM"/>
    </source>
</evidence>
<keyword evidence="3" id="KW-0106">Calcium</keyword>
<dbReference type="GO" id="GO:0001786">
    <property type="term" value="F:phosphatidylserine binding"/>
    <property type="evidence" value="ECO:0007669"/>
    <property type="project" value="TreeGrafter"/>
</dbReference>
<keyword evidence="1" id="KW-0479">Metal-binding</keyword>
<dbReference type="FunFam" id="1.10.220.10:FF:000008">
    <property type="entry name" value="Annexin"/>
    <property type="match status" value="1"/>
</dbReference>
<sequence>MATFTLPDPVPSPHEDAEHIWKACHGWGTDEKAIIDVLAHRNAAQRNQIRLAFEEQHNENLIKRLESELTGDFERAVYRWIFEPIEREAMMAKIALKKKLNYQVIIEIACVNSPKELLAVKDAYQARYKHCLEEDVAAHTAEDFRQLLVALVSTYRYDGEEIDMGLAHSEAKTIQRAIEEGVGSFNHSEIIRILSTRSKAQLRATFNHYKDEYGVSITKAFAADPTNEFAHALRTAIRCIVSPYKYFVKVLRGAVSGKNTDEDALTRIVVMHAEKDLKLIKEKFYERTNVTLEDAVGNETSGDYRAFLLALIGN</sequence>
<dbReference type="GO" id="GO:0009651">
    <property type="term" value="P:response to salt stress"/>
    <property type="evidence" value="ECO:0007669"/>
    <property type="project" value="TreeGrafter"/>
</dbReference>
<keyword evidence="5" id="KW-0111">Calcium/phospholipid-binding</keyword>
<dbReference type="GO" id="GO:0009409">
    <property type="term" value="P:response to cold"/>
    <property type="evidence" value="ECO:0007669"/>
    <property type="project" value="TreeGrafter"/>
</dbReference>
<reference evidence="6 7" key="1">
    <citation type="submission" date="2020-08" db="EMBL/GenBank/DDBJ databases">
        <title>Plant Genome Project.</title>
        <authorList>
            <person name="Zhang R.-G."/>
        </authorList>
    </citation>
    <scope>NUCLEOTIDE SEQUENCE [LARGE SCALE GENOMIC DNA]</scope>
    <source>
        <tissue evidence="6">Rhizome</tissue>
    </source>
</reference>
<dbReference type="AlphaFoldDB" id="A0A8J5LPP5"/>
<dbReference type="Pfam" id="PF00191">
    <property type="entry name" value="Annexin"/>
    <property type="match status" value="4"/>
</dbReference>
<keyword evidence="4" id="KW-0041">Annexin</keyword>
<dbReference type="GO" id="GO:0005544">
    <property type="term" value="F:calcium-dependent phospholipid binding"/>
    <property type="evidence" value="ECO:0007669"/>
    <property type="project" value="UniProtKB-KW"/>
</dbReference>
<name>A0A8J5LPP5_ZINOF</name>
<dbReference type="PROSITE" id="PS51897">
    <property type="entry name" value="ANNEXIN_2"/>
    <property type="match status" value="4"/>
</dbReference>
<dbReference type="GO" id="GO:0005737">
    <property type="term" value="C:cytoplasm"/>
    <property type="evidence" value="ECO:0007669"/>
    <property type="project" value="TreeGrafter"/>
</dbReference>
<dbReference type="GO" id="GO:0005509">
    <property type="term" value="F:calcium ion binding"/>
    <property type="evidence" value="ECO:0007669"/>
    <property type="project" value="InterPro"/>
</dbReference>
<dbReference type="EMBL" id="JACMSC010000002">
    <property type="protein sequence ID" value="KAG6533245.1"/>
    <property type="molecule type" value="Genomic_DNA"/>
</dbReference>
<evidence type="ECO:0000256" key="2">
    <source>
        <dbReference type="ARBA" id="ARBA00022737"/>
    </source>
</evidence>
<dbReference type="OrthoDB" id="37886at2759"/>
<evidence type="ECO:0000256" key="3">
    <source>
        <dbReference type="ARBA" id="ARBA00022837"/>
    </source>
</evidence>
<dbReference type="Proteomes" id="UP000734854">
    <property type="component" value="Unassembled WGS sequence"/>
</dbReference>
<evidence type="ECO:0000256" key="4">
    <source>
        <dbReference type="ARBA" id="ARBA00023216"/>
    </source>
</evidence>
<keyword evidence="7" id="KW-1185">Reference proteome</keyword>
<dbReference type="PANTHER" id="PTHR10502">
    <property type="entry name" value="ANNEXIN"/>
    <property type="match status" value="1"/>
</dbReference>
<dbReference type="FunFam" id="1.10.220.10:FF:000001">
    <property type="entry name" value="Annexin"/>
    <property type="match status" value="1"/>
</dbReference>
<gene>
    <name evidence="6" type="ORF">ZIOFF_007111</name>
</gene>
<keyword evidence="2" id="KW-0677">Repeat</keyword>
<dbReference type="FunFam" id="1.10.220.10:FF:000009">
    <property type="entry name" value="Annexin"/>
    <property type="match status" value="1"/>
</dbReference>
<dbReference type="SMART" id="SM00335">
    <property type="entry name" value="ANX"/>
    <property type="match status" value="4"/>
</dbReference>
<evidence type="ECO:0000313" key="6">
    <source>
        <dbReference type="EMBL" id="KAG6533245.1"/>
    </source>
</evidence>
<dbReference type="FunFam" id="1.10.220.10:FF:000006">
    <property type="entry name" value="Annexin"/>
    <property type="match status" value="1"/>
</dbReference>
<dbReference type="PANTHER" id="PTHR10502:SF193">
    <property type="entry name" value="ANNEXIN D8"/>
    <property type="match status" value="1"/>
</dbReference>
<dbReference type="GO" id="GO:0009414">
    <property type="term" value="P:response to water deprivation"/>
    <property type="evidence" value="ECO:0007669"/>
    <property type="project" value="TreeGrafter"/>
</dbReference>
<comment type="caution">
    <text evidence="6">The sequence shown here is derived from an EMBL/GenBank/DDBJ whole genome shotgun (WGS) entry which is preliminary data.</text>
</comment>
<organism evidence="6 7">
    <name type="scientific">Zingiber officinale</name>
    <name type="common">Ginger</name>
    <name type="synonym">Amomum zingiber</name>
    <dbReference type="NCBI Taxonomy" id="94328"/>
    <lineage>
        <taxon>Eukaryota</taxon>
        <taxon>Viridiplantae</taxon>
        <taxon>Streptophyta</taxon>
        <taxon>Embryophyta</taxon>
        <taxon>Tracheophyta</taxon>
        <taxon>Spermatophyta</taxon>
        <taxon>Magnoliopsida</taxon>
        <taxon>Liliopsida</taxon>
        <taxon>Zingiberales</taxon>
        <taxon>Zingiberaceae</taxon>
        <taxon>Zingiber</taxon>
    </lineage>
</organism>
<protein>
    <recommendedName>
        <fullName evidence="8">Annexin</fullName>
    </recommendedName>
</protein>
<evidence type="ECO:0000313" key="7">
    <source>
        <dbReference type="Proteomes" id="UP000734854"/>
    </source>
</evidence>
<accession>A0A8J5LPP5</accession>
<evidence type="ECO:0000256" key="5">
    <source>
        <dbReference type="ARBA" id="ARBA00023302"/>
    </source>
</evidence>